<name>A0AAV5NE11_9PROT</name>
<reference evidence="2" key="1">
    <citation type="journal article" date="2019" name="Int. J. Syst. Evol. Microbiol.">
        <title>The Global Catalogue of Microorganisms (GCM) 10K type strain sequencing project: providing services to taxonomists for standard genome sequencing and annotation.</title>
        <authorList>
            <consortium name="The Broad Institute Genomics Platform"/>
            <consortium name="The Broad Institute Genome Sequencing Center for Infectious Disease"/>
            <person name="Wu L."/>
            <person name="Ma J."/>
        </authorList>
    </citation>
    <scope>NUCLEOTIDE SEQUENCE [LARGE SCALE GENOMIC DNA]</scope>
    <source>
        <strain evidence="2">NBRC 3267</strain>
    </source>
</reference>
<evidence type="ECO:0000313" key="1">
    <source>
        <dbReference type="EMBL" id="GLQ62666.1"/>
    </source>
</evidence>
<organism evidence="1 2">
    <name type="scientific">Gluconobacter cerinus</name>
    <dbReference type="NCBI Taxonomy" id="38307"/>
    <lineage>
        <taxon>Bacteria</taxon>
        <taxon>Pseudomonadati</taxon>
        <taxon>Pseudomonadota</taxon>
        <taxon>Alphaproteobacteria</taxon>
        <taxon>Acetobacterales</taxon>
        <taxon>Acetobacteraceae</taxon>
        <taxon>Gluconobacter</taxon>
    </lineage>
</organism>
<proteinExistence type="predicted"/>
<protein>
    <submittedName>
        <fullName evidence="1">Uncharacterized protein</fullName>
    </submittedName>
</protein>
<keyword evidence="2" id="KW-1185">Reference proteome</keyword>
<accession>A0AAV5NE11</accession>
<dbReference type="Proteomes" id="UP001156614">
    <property type="component" value="Unassembled WGS sequence"/>
</dbReference>
<evidence type="ECO:0000313" key="2">
    <source>
        <dbReference type="Proteomes" id="UP001156614"/>
    </source>
</evidence>
<dbReference type="AlphaFoldDB" id="A0AAV5NE11"/>
<comment type="caution">
    <text evidence="1">The sequence shown here is derived from an EMBL/GenBank/DDBJ whole genome shotgun (WGS) entry which is preliminary data.</text>
</comment>
<sequence length="61" mass="6071">MSAFLIGVQAFAFMPSQSPTEQGVAGAIKKPGTMAGLDSVLVGEASQSLWGASDSMAALPG</sequence>
<dbReference type="EMBL" id="BSNU01000002">
    <property type="protein sequence ID" value="GLQ62666.1"/>
    <property type="molecule type" value="Genomic_DNA"/>
</dbReference>
<gene>
    <name evidence="1" type="ORF">GCM10007867_15110</name>
</gene>